<name>A0A443J694_9MICO</name>
<gene>
    <name evidence="1" type="ORF">D8Y23_15065</name>
</gene>
<evidence type="ECO:0000313" key="2">
    <source>
        <dbReference type="Proteomes" id="UP000285970"/>
    </source>
</evidence>
<feature type="non-terminal residue" evidence="1">
    <location>
        <position position="33"/>
    </location>
</feature>
<organism evidence="1 2">
    <name type="scientific">Microbacterium enclense</name>
    <dbReference type="NCBI Taxonomy" id="993073"/>
    <lineage>
        <taxon>Bacteria</taxon>
        <taxon>Bacillati</taxon>
        <taxon>Actinomycetota</taxon>
        <taxon>Actinomycetes</taxon>
        <taxon>Micrococcales</taxon>
        <taxon>Microbacteriaceae</taxon>
        <taxon>Microbacterium</taxon>
    </lineage>
</organism>
<protein>
    <submittedName>
        <fullName evidence="1">DNA-binding response regulator</fullName>
    </submittedName>
</protein>
<dbReference type="Proteomes" id="UP000285970">
    <property type="component" value="Unassembled WGS sequence"/>
</dbReference>
<accession>A0A443J694</accession>
<comment type="caution">
    <text evidence="1">The sequence shown here is derived from an EMBL/GenBank/DDBJ whole genome shotgun (WGS) entry which is preliminary data.</text>
</comment>
<dbReference type="AlphaFoldDB" id="A0A443J694"/>
<proteinExistence type="predicted"/>
<dbReference type="GO" id="GO:0003677">
    <property type="term" value="F:DNA binding"/>
    <property type="evidence" value="ECO:0007669"/>
    <property type="project" value="UniProtKB-KW"/>
</dbReference>
<reference evidence="1 2" key="1">
    <citation type="journal article" date="2018" name="Front. Microbiol.">
        <title>Novel Insights Into Bacterial Dimethylsulfoniopropionate Catabolism in the East China Sea.</title>
        <authorList>
            <person name="Liu J."/>
            <person name="Liu J."/>
            <person name="Zhang S.H."/>
            <person name="Liang J."/>
            <person name="Lin H."/>
            <person name="Song D."/>
            <person name="Yang G.P."/>
            <person name="Todd J.D."/>
            <person name="Zhang X.H."/>
        </authorList>
    </citation>
    <scope>NUCLEOTIDE SEQUENCE [LARGE SCALE GENOMIC DNA]</scope>
    <source>
        <strain evidence="1 2">ZYFD042</strain>
    </source>
</reference>
<dbReference type="EMBL" id="RBZY01000077">
    <property type="protein sequence ID" value="RWR15880.1"/>
    <property type="molecule type" value="Genomic_DNA"/>
</dbReference>
<sequence length="33" mass="3536">MTTTASAPAFTRPDGSALRVLVVDDEQMLTDLL</sequence>
<evidence type="ECO:0000313" key="1">
    <source>
        <dbReference type="EMBL" id="RWR15880.1"/>
    </source>
</evidence>
<keyword evidence="1" id="KW-0238">DNA-binding</keyword>